<reference evidence="2 3" key="1">
    <citation type="submission" date="2023-04" db="EMBL/GenBank/DDBJ databases">
        <title>A long-awaited taxogenomic arrangement of the family Halomonadaceae.</title>
        <authorList>
            <person name="De La Haba R."/>
            <person name="Chuvochina M."/>
            <person name="Wittouck S."/>
            <person name="Arahal D.R."/>
            <person name="Sanchez-Porro C."/>
            <person name="Hugenholtz P."/>
            <person name="Ventosa A."/>
        </authorList>
    </citation>
    <scope>NUCLEOTIDE SEQUENCE [LARGE SCALE GENOMIC DNA]</scope>
    <source>
        <strain evidence="2 3">DSM 17332</strain>
    </source>
</reference>
<accession>A0ABU1GJK7</accession>
<dbReference type="RefSeq" id="WP_309635712.1">
    <property type="nucleotide sequence ID" value="NZ_JARWAL010000002.1"/>
</dbReference>
<evidence type="ECO:0000256" key="1">
    <source>
        <dbReference type="SAM" id="SignalP"/>
    </source>
</evidence>
<comment type="caution">
    <text evidence="2">The sequence shown here is derived from an EMBL/GenBank/DDBJ whole genome shotgun (WGS) entry which is preliminary data.</text>
</comment>
<dbReference type="InterPro" id="IPR042230">
    <property type="entry name" value="CusF_sf"/>
</dbReference>
<dbReference type="EMBL" id="JARWAL010000002">
    <property type="protein sequence ID" value="MDR5891771.1"/>
    <property type="molecule type" value="Genomic_DNA"/>
</dbReference>
<sequence>MKKIILLAALLIAPSAMVHASGSGPEDHQGQTQEVVEQVQQGVRGIYLGHDESRISVAHEMIPDVMCAMRMNLHLQEGEEVPLLAEGDPIQFTMIGRMEIGMTWYAESIEALPADTELELPESLREAIGH</sequence>
<gene>
    <name evidence="2" type="ORF">QC820_03010</name>
</gene>
<feature type="signal peptide" evidence="1">
    <location>
        <begin position="1"/>
        <end position="20"/>
    </location>
</feature>
<keyword evidence="1" id="KW-0732">Signal</keyword>
<evidence type="ECO:0000313" key="3">
    <source>
        <dbReference type="Proteomes" id="UP001252270"/>
    </source>
</evidence>
<dbReference type="Proteomes" id="UP001252270">
    <property type="component" value="Unassembled WGS sequence"/>
</dbReference>
<organism evidence="2 3">
    <name type="scientific">Halomonas mongoliensis</name>
    <dbReference type="NCBI Taxonomy" id="321265"/>
    <lineage>
        <taxon>Bacteria</taxon>
        <taxon>Pseudomonadati</taxon>
        <taxon>Pseudomonadota</taxon>
        <taxon>Gammaproteobacteria</taxon>
        <taxon>Oceanospirillales</taxon>
        <taxon>Halomonadaceae</taxon>
        <taxon>Halomonas</taxon>
    </lineage>
</organism>
<evidence type="ECO:0000313" key="2">
    <source>
        <dbReference type="EMBL" id="MDR5891771.1"/>
    </source>
</evidence>
<proteinExistence type="predicted"/>
<name>A0ABU1GJK7_9GAMM</name>
<keyword evidence="3" id="KW-1185">Reference proteome</keyword>
<feature type="chain" id="PRO_5045999561" evidence="1">
    <location>
        <begin position="21"/>
        <end position="130"/>
    </location>
</feature>
<protein>
    <submittedName>
        <fullName evidence="2">Copper-binding protein</fullName>
    </submittedName>
</protein>
<dbReference type="Gene3D" id="2.40.50.320">
    <property type="entry name" value="Copper binding periplasmic protein CusF"/>
    <property type="match status" value="1"/>
</dbReference>